<accession>A0A5U8JDA9</accession>
<protein>
    <submittedName>
        <fullName evidence="1">Uncharacterized protein</fullName>
    </submittedName>
</protein>
<dbReference type="Proteomes" id="UP000839597">
    <property type="component" value="Unassembled WGS sequence"/>
</dbReference>
<dbReference type="EMBL" id="AAGTPA010000025">
    <property type="protein sequence ID" value="EBR8435209.1"/>
    <property type="molecule type" value="Genomic_DNA"/>
</dbReference>
<organism evidence="1">
    <name type="scientific">Salmonella enterica subsp. enterica serovar Panama</name>
    <dbReference type="NCBI Taxonomy" id="29472"/>
    <lineage>
        <taxon>Bacteria</taxon>
        <taxon>Pseudomonadati</taxon>
        <taxon>Pseudomonadota</taxon>
        <taxon>Gammaproteobacteria</taxon>
        <taxon>Enterobacterales</taxon>
        <taxon>Enterobacteriaceae</taxon>
        <taxon>Salmonella</taxon>
    </lineage>
</organism>
<proteinExistence type="predicted"/>
<comment type="caution">
    <text evidence="1">The sequence shown here is derived from an EMBL/GenBank/DDBJ whole genome shotgun (WGS) entry which is preliminary data.</text>
</comment>
<name>A0A5U8JDA9_SALET</name>
<evidence type="ECO:0000313" key="1">
    <source>
        <dbReference type="EMBL" id="EBR8435209.1"/>
    </source>
</evidence>
<gene>
    <name evidence="1" type="ORF">DOI44_19705</name>
</gene>
<reference evidence="1" key="1">
    <citation type="submission" date="2018-06" db="EMBL/GenBank/DDBJ databases">
        <authorList>
            <person name="Ashton P.M."/>
            <person name="Dallman T."/>
            <person name="Nair S."/>
            <person name="De Pinna E."/>
            <person name="Peters T."/>
            <person name="Grant K."/>
        </authorList>
    </citation>
    <scope>NUCLEOTIDE SEQUENCE [LARGE SCALE GENOMIC DNA]</scope>
    <source>
        <strain evidence="1">449454</strain>
    </source>
</reference>
<sequence>MSDFVFPFSWRELPRAVEWLNEQKANGPAVTLDDFLAWWGQGIIELCYFWGDMGLVVPDRGDFMSFVDGYLYPACTDPTDIPMMMIKPYGTEEDYRPVKLPHGTPDAPYELAYDLTASGLVIPHAEMLKVWRLFNPLPDDIHTSCGTFAISAKPEHGNRESNARWRERVLLAAGYVKTFYPEECKNRFGRETVTAWADALRNHWHLFGDDHDIPGDRFAKDIIGDIFRLPAERKRAGKNAP</sequence>
<dbReference type="AlphaFoldDB" id="A0A5U8JDA9"/>